<gene>
    <name evidence="4" type="ORF">PCOR1329_LOCUS73588</name>
</gene>
<dbReference type="EMBL" id="CAUYUJ010019918">
    <property type="protein sequence ID" value="CAK0894570.1"/>
    <property type="molecule type" value="Genomic_DNA"/>
</dbReference>
<comment type="caution">
    <text evidence="4">The sequence shown here is derived from an EMBL/GenBank/DDBJ whole genome shotgun (WGS) entry which is preliminary data.</text>
</comment>
<protein>
    <recommendedName>
        <fullName evidence="3">Erythromycin biosynthesis protein CIII-like C-terminal domain-containing protein</fullName>
    </recommendedName>
</protein>
<evidence type="ECO:0000259" key="3">
    <source>
        <dbReference type="Pfam" id="PF06722"/>
    </source>
</evidence>
<evidence type="ECO:0000256" key="2">
    <source>
        <dbReference type="SAM" id="MobiDB-lite"/>
    </source>
</evidence>
<evidence type="ECO:0000313" key="5">
    <source>
        <dbReference type="Proteomes" id="UP001189429"/>
    </source>
</evidence>
<dbReference type="InterPro" id="IPR010610">
    <property type="entry name" value="EryCIII-like_C"/>
</dbReference>
<dbReference type="Gene3D" id="3.40.50.2000">
    <property type="entry name" value="Glycogen Phosphorylase B"/>
    <property type="match status" value="2"/>
</dbReference>
<dbReference type="SUPFAM" id="SSF53756">
    <property type="entry name" value="UDP-Glycosyltransferase/glycogen phosphorylase"/>
    <property type="match status" value="2"/>
</dbReference>
<sequence length="531" mass="58152">MVALDMAVPGATSTGTIYCIAGGTRGDQQPLIMTAKRLQAMGYRIIVCIGAEGTDWVKQWGFEMIEFASFEKVVNENQAVRAAADSGNFTDFFEALGKSVNDSLPQEITAVYDAITADKTAVGVVCTSIYWHIATIMQKKLGIYGTSMFMSPFFPTSDFAPYMIDTRDPATWQSLGPPFDTMTEPPVCAYVDLWSAMLNSMTQKFLPAYKQAVQLCNAEGLFEFASDEEAKEYWIEQRLNGEHSESNPLFVYSKVLVENGPSGITQKQFDAQLSFVFDENSNTLQTSMSPFDDRMQAFLKAGEAPIYFGWGSMSRESNDELLRAAVGSCRRLGKRGIILGGWAHLNLEMLDTEKDADLIAYCSAGNIYFAEKANHILLFPECACAVVHGGIGTTACILRSGRPGIVTPCWWDQNFCGDRLEALGVGRRGPHFSKLDEDNLSALLGEVLSEPSYAVTCPRVREALLAEEPGDVQAAARIDAGIRARLATPLERPPSLKHRASVPPRGSQQSRTLLASNRASMPSKRGLVVAQ</sequence>
<dbReference type="InterPro" id="IPR050426">
    <property type="entry name" value="Glycosyltransferase_28"/>
</dbReference>
<evidence type="ECO:0000313" key="4">
    <source>
        <dbReference type="EMBL" id="CAK0894570.1"/>
    </source>
</evidence>
<feature type="region of interest" description="Disordered" evidence="2">
    <location>
        <begin position="490"/>
        <end position="531"/>
    </location>
</feature>
<dbReference type="Pfam" id="PF06722">
    <property type="entry name" value="EryCIII-like_C"/>
    <property type="match status" value="1"/>
</dbReference>
<accession>A0ABN9X9Y6</accession>
<organism evidence="4 5">
    <name type="scientific">Prorocentrum cordatum</name>
    <dbReference type="NCBI Taxonomy" id="2364126"/>
    <lineage>
        <taxon>Eukaryota</taxon>
        <taxon>Sar</taxon>
        <taxon>Alveolata</taxon>
        <taxon>Dinophyceae</taxon>
        <taxon>Prorocentrales</taxon>
        <taxon>Prorocentraceae</taxon>
        <taxon>Prorocentrum</taxon>
    </lineage>
</organism>
<dbReference type="PANTHER" id="PTHR48050:SF13">
    <property type="entry name" value="STEROL 3-BETA-GLUCOSYLTRANSFERASE UGT80A2"/>
    <property type="match status" value="1"/>
</dbReference>
<name>A0ABN9X9Y6_9DINO</name>
<dbReference type="CDD" id="cd03784">
    <property type="entry name" value="GT1_Gtf-like"/>
    <property type="match status" value="1"/>
</dbReference>
<feature type="compositionally biased region" description="Polar residues" evidence="2">
    <location>
        <begin position="506"/>
        <end position="520"/>
    </location>
</feature>
<proteinExistence type="predicted"/>
<dbReference type="PANTHER" id="PTHR48050">
    <property type="entry name" value="STEROL 3-BETA-GLUCOSYLTRANSFERASE"/>
    <property type="match status" value="1"/>
</dbReference>
<feature type="domain" description="Erythromycin biosynthesis protein CIII-like C-terminal" evidence="3">
    <location>
        <begin position="376"/>
        <end position="467"/>
    </location>
</feature>
<keyword evidence="5" id="KW-1185">Reference proteome</keyword>
<keyword evidence="1" id="KW-0808">Transferase</keyword>
<evidence type="ECO:0000256" key="1">
    <source>
        <dbReference type="ARBA" id="ARBA00022679"/>
    </source>
</evidence>
<dbReference type="InterPro" id="IPR002213">
    <property type="entry name" value="UDP_glucos_trans"/>
</dbReference>
<reference evidence="4" key="1">
    <citation type="submission" date="2023-10" db="EMBL/GenBank/DDBJ databases">
        <authorList>
            <person name="Chen Y."/>
            <person name="Shah S."/>
            <person name="Dougan E. K."/>
            <person name="Thang M."/>
            <person name="Chan C."/>
        </authorList>
    </citation>
    <scope>NUCLEOTIDE SEQUENCE [LARGE SCALE GENOMIC DNA]</scope>
</reference>
<dbReference type="Proteomes" id="UP001189429">
    <property type="component" value="Unassembled WGS sequence"/>
</dbReference>